<reference evidence="3 4" key="1">
    <citation type="submission" date="2024-02" db="EMBL/GenBank/DDBJ databases">
        <authorList>
            <person name="Vignale AGUSTIN F."/>
            <person name="Sosa J E."/>
            <person name="Modenutti C."/>
        </authorList>
    </citation>
    <scope>NUCLEOTIDE SEQUENCE [LARGE SCALE GENOMIC DNA]</scope>
</reference>
<feature type="domain" description="Lipoyl-binding" evidence="1">
    <location>
        <begin position="218"/>
        <end position="271"/>
    </location>
</feature>
<organism evidence="3 4">
    <name type="scientific">Ilex paraguariensis</name>
    <name type="common">yerba mate</name>
    <dbReference type="NCBI Taxonomy" id="185542"/>
    <lineage>
        <taxon>Eukaryota</taxon>
        <taxon>Viridiplantae</taxon>
        <taxon>Streptophyta</taxon>
        <taxon>Embryophyta</taxon>
        <taxon>Tracheophyta</taxon>
        <taxon>Spermatophyta</taxon>
        <taxon>Magnoliopsida</taxon>
        <taxon>eudicotyledons</taxon>
        <taxon>Gunneridae</taxon>
        <taxon>Pentapetalae</taxon>
        <taxon>asterids</taxon>
        <taxon>campanulids</taxon>
        <taxon>Aquifoliales</taxon>
        <taxon>Aquifoliaceae</taxon>
        <taxon>Ilex</taxon>
    </lineage>
</organism>
<dbReference type="SUPFAM" id="SSF51230">
    <property type="entry name" value="Single hybrid motif"/>
    <property type="match status" value="1"/>
</dbReference>
<evidence type="ECO:0000313" key="3">
    <source>
        <dbReference type="EMBL" id="CAK9173494.1"/>
    </source>
</evidence>
<dbReference type="Pfam" id="PF00364">
    <property type="entry name" value="Biotin_lipoyl"/>
    <property type="match status" value="1"/>
</dbReference>
<dbReference type="InterPro" id="IPR000089">
    <property type="entry name" value="Biotin_lipoyl"/>
</dbReference>
<dbReference type="Proteomes" id="UP001642360">
    <property type="component" value="Unassembled WGS sequence"/>
</dbReference>
<evidence type="ECO:0000313" key="2">
    <source>
        <dbReference type="EMBL" id="CAK9160618.1"/>
    </source>
</evidence>
<dbReference type="InterPro" id="IPR011053">
    <property type="entry name" value="Single_hybrid_motif"/>
</dbReference>
<dbReference type="PANTHER" id="PTHR47597">
    <property type="entry name" value="IS A MEMBER OF THE PF|00364 BIOTIN-REQUIRING ENZYMES FAMILY-RELATED"/>
    <property type="match status" value="1"/>
</dbReference>
<evidence type="ECO:0000313" key="4">
    <source>
        <dbReference type="Proteomes" id="UP001642360"/>
    </source>
</evidence>
<gene>
    <name evidence="2" type="ORF">ILEXP_LOCUS29390</name>
    <name evidence="3" type="ORF">ILEXP_LOCUS43233</name>
</gene>
<comment type="caution">
    <text evidence="3">The sequence shown here is derived from an EMBL/GenBank/DDBJ whole genome shotgun (WGS) entry which is preliminary data.</text>
</comment>
<dbReference type="EMBL" id="CAUOFW020003547">
    <property type="protein sequence ID" value="CAK9160618.1"/>
    <property type="molecule type" value="Genomic_DNA"/>
</dbReference>
<protein>
    <recommendedName>
        <fullName evidence="1">Lipoyl-binding domain-containing protein</fullName>
    </recommendedName>
</protein>
<name>A0ABC8TWL7_9AQUA</name>
<accession>A0ABC8TWL7</accession>
<dbReference type="AlphaFoldDB" id="A0ABC8TWL7"/>
<keyword evidence="4" id="KW-1185">Reference proteome</keyword>
<dbReference type="CDD" id="cd06850">
    <property type="entry name" value="biotinyl_domain"/>
    <property type="match status" value="1"/>
</dbReference>
<dbReference type="Gene3D" id="2.40.50.100">
    <property type="match status" value="1"/>
</dbReference>
<proteinExistence type="predicted"/>
<dbReference type="InterPro" id="IPR053217">
    <property type="entry name" value="ACC_Biotin_Carrier"/>
</dbReference>
<sequence>MESATVLRSFHYSIGTASHVPMIEKPGMVRNSIRSPIQGLTFGGKLASSPMKREIILVSCVKTSETATTAKSNDSRLEGSLQKNSLQTATFPSGFEALVQEVCDETEIAELKLKVGDFEMHMKRNIGAITAPTPVVSPTMPPPIPSKPMIESAAAAPPLSPPKSSTQKISPFTNVAVENSAKLAALEASGSNGYVLVSSPIVGSFRRGRTLKGKKQPPSCKEGDVIKEGQVIGFLDQFGTELPVKSDVDGEVLKILFNDGEAVSYGDPLIAVLPSFHDIK</sequence>
<evidence type="ECO:0000259" key="1">
    <source>
        <dbReference type="Pfam" id="PF00364"/>
    </source>
</evidence>
<dbReference type="PANTHER" id="PTHR47597:SF2">
    <property type="entry name" value="LIPOYL-BINDING DOMAIN-CONTAINING PROTEIN"/>
    <property type="match status" value="1"/>
</dbReference>
<dbReference type="EMBL" id="CAUOFW020006169">
    <property type="protein sequence ID" value="CAK9173494.1"/>
    <property type="molecule type" value="Genomic_DNA"/>
</dbReference>